<proteinExistence type="predicted"/>
<gene>
    <name evidence="2" type="ORF">BJG266_LOCUS18930</name>
    <name evidence="3" type="ORF">QVE165_LOCUS19561</name>
    <name evidence="4" type="ORF">QVE165_LOCUS21046</name>
</gene>
<dbReference type="OrthoDB" id="10006670at2759"/>
<dbReference type="Proteomes" id="UP000663832">
    <property type="component" value="Unassembled WGS sequence"/>
</dbReference>
<protein>
    <submittedName>
        <fullName evidence="2">Uncharacterized protein</fullName>
    </submittedName>
</protein>
<evidence type="ECO:0000313" key="4">
    <source>
        <dbReference type="EMBL" id="CAF1114686.1"/>
    </source>
</evidence>
<evidence type="ECO:0000313" key="6">
    <source>
        <dbReference type="Proteomes" id="UP000663877"/>
    </source>
</evidence>
<evidence type="ECO:0000256" key="1">
    <source>
        <dbReference type="SAM" id="SignalP"/>
    </source>
</evidence>
<organism evidence="2 6">
    <name type="scientific">Adineta steineri</name>
    <dbReference type="NCBI Taxonomy" id="433720"/>
    <lineage>
        <taxon>Eukaryota</taxon>
        <taxon>Metazoa</taxon>
        <taxon>Spiralia</taxon>
        <taxon>Gnathifera</taxon>
        <taxon>Rotifera</taxon>
        <taxon>Eurotatoria</taxon>
        <taxon>Bdelloidea</taxon>
        <taxon>Adinetida</taxon>
        <taxon>Adinetidae</taxon>
        <taxon>Adineta</taxon>
    </lineage>
</organism>
<keyword evidence="5" id="KW-1185">Reference proteome</keyword>
<dbReference type="EMBL" id="CAJNOI010000099">
    <property type="protein sequence ID" value="CAF1056801.1"/>
    <property type="molecule type" value="Genomic_DNA"/>
</dbReference>
<dbReference type="AlphaFoldDB" id="A0A814KWB2"/>
<dbReference type="EMBL" id="CAJNOM010000134">
    <property type="protein sequence ID" value="CAF1114686.1"/>
    <property type="molecule type" value="Genomic_DNA"/>
</dbReference>
<sequence>MKCIALLAVFCCIGACAGQGSLSLDFLSDNILNPLLDSIQTNALSMLQSQLSSLISSLFSGIGKRGIADALNINLPQLLAPFIAKIKGLYQQVFTVFLSIVQNPTEWIMKPDWARIEFVRIASEVEVIVSKLSLGSDFLQPLVALVQKHLGTLIDQFQGIIFQVLQSAQAIKPLIGNLIQG</sequence>
<comment type="caution">
    <text evidence="2">The sequence shown here is derived from an EMBL/GenBank/DDBJ whole genome shotgun (WGS) entry which is preliminary data.</text>
</comment>
<accession>A0A814KWB2</accession>
<evidence type="ECO:0000313" key="3">
    <source>
        <dbReference type="EMBL" id="CAF1087263.1"/>
    </source>
</evidence>
<dbReference type="EMBL" id="CAJNOM010000120">
    <property type="protein sequence ID" value="CAF1087263.1"/>
    <property type="molecule type" value="Genomic_DNA"/>
</dbReference>
<keyword evidence="1" id="KW-0732">Signal</keyword>
<reference evidence="2" key="1">
    <citation type="submission" date="2021-02" db="EMBL/GenBank/DDBJ databases">
        <authorList>
            <person name="Nowell W R."/>
        </authorList>
    </citation>
    <scope>NUCLEOTIDE SEQUENCE</scope>
</reference>
<dbReference type="Proteomes" id="UP000663877">
    <property type="component" value="Unassembled WGS sequence"/>
</dbReference>
<evidence type="ECO:0000313" key="2">
    <source>
        <dbReference type="EMBL" id="CAF1056801.1"/>
    </source>
</evidence>
<name>A0A814KWB2_9BILA</name>
<evidence type="ECO:0000313" key="5">
    <source>
        <dbReference type="Proteomes" id="UP000663832"/>
    </source>
</evidence>
<feature type="chain" id="PRO_5036410407" evidence="1">
    <location>
        <begin position="19"/>
        <end position="181"/>
    </location>
</feature>
<feature type="signal peptide" evidence="1">
    <location>
        <begin position="1"/>
        <end position="18"/>
    </location>
</feature>